<dbReference type="SMART" id="SM00316">
    <property type="entry name" value="S1"/>
    <property type="match status" value="1"/>
</dbReference>
<dbReference type="SUPFAM" id="SSF50249">
    <property type="entry name" value="Nucleic acid-binding proteins"/>
    <property type="match status" value="1"/>
</dbReference>
<keyword evidence="2" id="KW-0479">Metal-binding</keyword>
<dbReference type="Pfam" id="PF10150">
    <property type="entry name" value="RNase_E_G"/>
    <property type="match status" value="1"/>
</dbReference>
<dbReference type="RefSeq" id="WP_181470521.1">
    <property type="nucleotide sequence ID" value="NZ_JACEFG010000001.1"/>
</dbReference>
<dbReference type="EMBL" id="JACEFG010000001">
    <property type="protein sequence ID" value="MBA2173458.1"/>
    <property type="molecule type" value="Genomic_DNA"/>
</dbReference>
<comment type="cofactor">
    <cofactor evidence="1">
        <name>Mg(2+)</name>
        <dbReference type="ChEBI" id="CHEBI:18420"/>
    </cofactor>
</comment>
<evidence type="ECO:0000259" key="6">
    <source>
        <dbReference type="PROSITE" id="PS50126"/>
    </source>
</evidence>
<dbReference type="GO" id="GO:0003723">
    <property type="term" value="F:RNA binding"/>
    <property type="evidence" value="ECO:0007669"/>
    <property type="project" value="UniProtKB-KW"/>
</dbReference>
<dbReference type="GO" id="GO:0006364">
    <property type="term" value="P:rRNA processing"/>
    <property type="evidence" value="ECO:0007669"/>
    <property type="project" value="TreeGrafter"/>
</dbReference>
<dbReference type="InterPro" id="IPR003029">
    <property type="entry name" value="S1_domain"/>
</dbReference>
<keyword evidence="8" id="KW-1185">Reference proteome</keyword>
<dbReference type="InterPro" id="IPR012340">
    <property type="entry name" value="NA-bd_OB-fold"/>
</dbReference>
<dbReference type="GO" id="GO:0004540">
    <property type="term" value="F:RNA nuclease activity"/>
    <property type="evidence" value="ECO:0007669"/>
    <property type="project" value="InterPro"/>
</dbReference>
<reference evidence="7 8" key="1">
    <citation type="journal article" date="2004" name="Extremophiles">
        <title>Halobacillus locisalis sp. nov., a halophilic bacterium isolated from a marine solar saltern of the Yellow Sea in Korea.</title>
        <authorList>
            <person name="Yoon J.H."/>
            <person name="Kang K.H."/>
            <person name="Oh T.K."/>
            <person name="Park Y.H."/>
        </authorList>
    </citation>
    <scope>NUCLEOTIDE SEQUENCE [LARGE SCALE GENOMIC DNA]</scope>
    <source>
        <strain evidence="7 8">KCTC 3788</strain>
    </source>
</reference>
<dbReference type="GO" id="GO:0005737">
    <property type="term" value="C:cytoplasm"/>
    <property type="evidence" value="ECO:0007669"/>
    <property type="project" value="TreeGrafter"/>
</dbReference>
<evidence type="ECO:0000313" key="8">
    <source>
        <dbReference type="Proteomes" id="UP000571017"/>
    </source>
</evidence>
<dbReference type="PROSITE" id="PS50126">
    <property type="entry name" value="S1"/>
    <property type="match status" value="1"/>
</dbReference>
<proteinExistence type="predicted"/>
<evidence type="ECO:0000256" key="4">
    <source>
        <dbReference type="ARBA" id="ARBA00022842"/>
    </source>
</evidence>
<keyword evidence="5" id="KW-0694">RNA-binding</keyword>
<comment type="caution">
    <text evidence="7">The sequence shown here is derived from an EMBL/GenBank/DDBJ whole genome shotgun (WGS) entry which is preliminary data.</text>
</comment>
<dbReference type="PANTHER" id="PTHR30001">
    <property type="entry name" value="RIBONUCLEASE"/>
    <property type="match status" value="1"/>
</dbReference>
<evidence type="ECO:0000256" key="5">
    <source>
        <dbReference type="ARBA" id="ARBA00022884"/>
    </source>
</evidence>
<protein>
    <submittedName>
        <fullName evidence="7">Ribonuclease E/G</fullName>
    </submittedName>
</protein>
<name>A0A838CNN3_9BACI</name>
<evidence type="ECO:0000256" key="1">
    <source>
        <dbReference type="ARBA" id="ARBA00001946"/>
    </source>
</evidence>
<organism evidence="7 8">
    <name type="scientific">Halobacillus locisalis</name>
    <dbReference type="NCBI Taxonomy" id="220753"/>
    <lineage>
        <taxon>Bacteria</taxon>
        <taxon>Bacillati</taxon>
        <taxon>Bacillota</taxon>
        <taxon>Bacilli</taxon>
        <taxon>Bacillales</taxon>
        <taxon>Bacillaceae</taxon>
        <taxon>Halobacillus</taxon>
    </lineage>
</organism>
<dbReference type="AlphaFoldDB" id="A0A838CNN3"/>
<dbReference type="InterPro" id="IPR004659">
    <property type="entry name" value="RNase_E/G"/>
</dbReference>
<evidence type="ECO:0000256" key="2">
    <source>
        <dbReference type="ARBA" id="ARBA00022723"/>
    </source>
</evidence>
<accession>A0A838CNN3</accession>
<dbReference type="InterPro" id="IPR019307">
    <property type="entry name" value="RNA-bd_AU-1/RNase_E/G"/>
</dbReference>
<dbReference type="Gene3D" id="2.40.50.140">
    <property type="entry name" value="Nucleic acid-binding proteins"/>
    <property type="match status" value="1"/>
</dbReference>
<keyword evidence="4" id="KW-0460">Magnesium</keyword>
<dbReference type="PANTHER" id="PTHR30001:SF0">
    <property type="entry name" value="RIBONUCLEASE G"/>
    <property type="match status" value="1"/>
</dbReference>
<evidence type="ECO:0000313" key="7">
    <source>
        <dbReference type="EMBL" id="MBA2173458.1"/>
    </source>
</evidence>
<sequence>MRKIVIHTTPSERSGVVVEDGRVSEVIYDRPGDNVRPGSIYVGKVVTVHKGLQAAFVDIGEEKHAFLKKEAVPWVSENIEATLREGEELYVQVVKEPLGDKGAQVSADVTVPGLYSVYQPYGGHIAISRKLSTEEADSLRLSVGETLDDTEGAIIRTAASRISRDTLIEELESLKRWWKKKSEKPNKGPLLIHEDERLPDQLIRKYPVHSIEEIVIEDVQVAKAMRERYPSVASLIQWEKSPTIGERSVNEWQDDLTSRNVAIEDGIELVFDQTEAMTVIDVNSHQYQGKAMTNSYAFDVNKRAANEIQRQIRLRNLSGIIIVDFLSMREPSLEKKLLAHMKKQVAKDPVKTSVLGVTKLGLMEMTRKRQSLSLPHLFTERKQVYTTETMVYRLERELLARSRSSAEAVLLTVHPSMNEKKRLLSSSISSRIPQELFVRQDPSIIGYQIELEGSVSMVRDVIESRQYHVDNLF</sequence>
<evidence type="ECO:0000256" key="3">
    <source>
        <dbReference type="ARBA" id="ARBA00022801"/>
    </source>
</evidence>
<keyword evidence="3" id="KW-0378">Hydrolase</keyword>
<feature type="domain" description="S1 motif" evidence="6">
    <location>
        <begin position="38"/>
        <end position="108"/>
    </location>
</feature>
<dbReference type="Pfam" id="PF00575">
    <property type="entry name" value="S1"/>
    <property type="match status" value="1"/>
</dbReference>
<dbReference type="CDD" id="cd04453">
    <property type="entry name" value="S1_RNase_E"/>
    <property type="match status" value="1"/>
</dbReference>
<dbReference type="Proteomes" id="UP000571017">
    <property type="component" value="Unassembled WGS sequence"/>
</dbReference>
<gene>
    <name evidence="7" type="ORF">H0266_00945</name>
</gene>
<dbReference type="GO" id="GO:0046872">
    <property type="term" value="F:metal ion binding"/>
    <property type="evidence" value="ECO:0007669"/>
    <property type="project" value="UniProtKB-KW"/>
</dbReference>
<dbReference type="GO" id="GO:0016787">
    <property type="term" value="F:hydrolase activity"/>
    <property type="evidence" value="ECO:0007669"/>
    <property type="project" value="UniProtKB-KW"/>
</dbReference>